<sequence>MLQVPSTRSVDRRCRAIANASLAWRPPRSIARHVESGAPAPAASSGPADAPLLPGADELFDILIDDAGVITGIVPARGGSGDCGGDAWGEVLDAEGSLVLPGFVDGHVHLDKALLNARCCAETGTFPEALAQTLAAKRGFTVADIGRRARRVIESAVAFGTTRMRSHAEVDPEVGLRAVEALLDLKREFAWALDLQVAAFAQEGVRDGGALLREALRLGCDCVGSAPYCDPDPAGNIRLVFALAAEFGVGGVDFHLDYHLGDEKESHLDCVLAELGRARSSPPRVCLGHCTALSSQPPAALAVTAQRLRQAGCAGGVSVLALPASDVYMMARGDAQDRRRGVAPVDQLAKLGVRAAFATNNVQNLFTFTGDGDMLKVATLTAQMLQLGARAEHAALLRMATAGAAEVIELAGAGGAGHDLAAGCSADLVLLRGAKTATDAIAAPPVRRVVLKRGRIVAETQATVELFPPA</sequence>
<organism evidence="2 3">
    <name type="scientific">Prorocentrum cordatum</name>
    <dbReference type="NCBI Taxonomy" id="2364126"/>
    <lineage>
        <taxon>Eukaryota</taxon>
        <taxon>Sar</taxon>
        <taxon>Alveolata</taxon>
        <taxon>Dinophyceae</taxon>
        <taxon>Prorocentrales</taxon>
        <taxon>Prorocentraceae</taxon>
        <taxon>Prorocentrum</taxon>
    </lineage>
</organism>
<dbReference type="Gene3D" id="2.30.40.10">
    <property type="entry name" value="Urease, subunit C, domain 1"/>
    <property type="match status" value="1"/>
</dbReference>
<dbReference type="Gene3D" id="3.20.20.140">
    <property type="entry name" value="Metal-dependent hydrolases"/>
    <property type="match status" value="1"/>
</dbReference>
<keyword evidence="3" id="KW-1185">Reference proteome</keyword>
<name>A0ABN9SIY5_9DINO</name>
<dbReference type="SUPFAM" id="SSF51338">
    <property type="entry name" value="Composite domain of metallo-dependent hydrolases"/>
    <property type="match status" value="1"/>
</dbReference>
<dbReference type="InterPro" id="IPR006680">
    <property type="entry name" value="Amidohydro-rel"/>
</dbReference>
<evidence type="ECO:0000313" key="3">
    <source>
        <dbReference type="Proteomes" id="UP001189429"/>
    </source>
</evidence>
<reference evidence="2" key="1">
    <citation type="submission" date="2023-10" db="EMBL/GenBank/DDBJ databases">
        <authorList>
            <person name="Chen Y."/>
            <person name="Shah S."/>
            <person name="Dougan E. K."/>
            <person name="Thang M."/>
            <person name="Chan C."/>
        </authorList>
    </citation>
    <scope>NUCLEOTIDE SEQUENCE [LARGE SCALE GENOMIC DNA]</scope>
</reference>
<dbReference type="InterPro" id="IPR052349">
    <property type="entry name" value="Metallo-hydrolase_Enzymes"/>
</dbReference>
<comment type="caution">
    <text evidence="2">The sequence shown here is derived from an EMBL/GenBank/DDBJ whole genome shotgun (WGS) entry which is preliminary data.</text>
</comment>
<dbReference type="InterPro" id="IPR032466">
    <property type="entry name" value="Metal_Hydrolase"/>
</dbReference>
<protein>
    <recommendedName>
        <fullName evidence="1">Amidohydrolase-related domain-containing protein</fullName>
    </recommendedName>
</protein>
<feature type="domain" description="Amidohydrolase-related" evidence="1">
    <location>
        <begin position="98"/>
        <end position="435"/>
    </location>
</feature>
<dbReference type="PANTHER" id="PTHR32027:SF0">
    <property type="entry name" value="CYTOSINE DEAMINASE"/>
    <property type="match status" value="1"/>
</dbReference>
<dbReference type="InterPro" id="IPR011059">
    <property type="entry name" value="Metal-dep_hydrolase_composite"/>
</dbReference>
<dbReference type="EMBL" id="CAUYUJ010011383">
    <property type="protein sequence ID" value="CAK0831665.1"/>
    <property type="molecule type" value="Genomic_DNA"/>
</dbReference>
<dbReference type="Proteomes" id="UP001189429">
    <property type="component" value="Unassembled WGS sequence"/>
</dbReference>
<accession>A0ABN9SIY5</accession>
<dbReference type="SUPFAM" id="SSF51556">
    <property type="entry name" value="Metallo-dependent hydrolases"/>
    <property type="match status" value="1"/>
</dbReference>
<dbReference type="PANTHER" id="PTHR32027">
    <property type="entry name" value="CYTOSINE DEAMINASE"/>
    <property type="match status" value="1"/>
</dbReference>
<evidence type="ECO:0000313" key="2">
    <source>
        <dbReference type="EMBL" id="CAK0831665.1"/>
    </source>
</evidence>
<dbReference type="Pfam" id="PF01979">
    <property type="entry name" value="Amidohydro_1"/>
    <property type="match status" value="1"/>
</dbReference>
<proteinExistence type="predicted"/>
<evidence type="ECO:0000259" key="1">
    <source>
        <dbReference type="Pfam" id="PF01979"/>
    </source>
</evidence>
<dbReference type="CDD" id="cd01293">
    <property type="entry name" value="Bact_CD"/>
    <property type="match status" value="1"/>
</dbReference>
<gene>
    <name evidence="2" type="ORF">PCOR1329_LOCUS29942</name>
</gene>